<dbReference type="Gene3D" id="3.40.50.2000">
    <property type="entry name" value="Glycogen Phosphorylase B"/>
    <property type="match status" value="2"/>
</dbReference>
<dbReference type="RefSeq" id="WP_004868508.1">
    <property type="nucleotide sequence ID" value="NZ_CP005986.1"/>
</dbReference>
<evidence type="ECO:0000256" key="2">
    <source>
        <dbReference type="ARBA" id="ARBA00022679"/>
    </source>
</evidence>
<keyword evidence="2 3" id="KW-0808">Transferase</keyword>
<evidence type="ECO:0000256" key="1">
    <source>
        <dbReference type="ARBA" id="ARBA00022676"/>
    </source>
</evidence>
<dbReference type="GO" id="GO:0009244">
    <property type="term" value="P:lipopolysaccharide core region biosynthetic process"/>
    <property type="evidence" value="ECO:0007669"/>
    <property type="project" value="TreeGrafter"/>
</dbReference>
<dbReference type="HOGENOM" id="CLU_038371_0_0_6"/>
<organism evidence="3 4">
    <name type="scientific">Acidithiobacillus caldus (strain ATCC 51756 / DSM 8584 / KU)</name>
    <dbReference type="NCBI Taxonomy" id="637389"/>
    <lineage>
        <taxon>Bacteria</taxon>
        <taxon>Pseudomonadati</taxon>
        <taxon>Pseudomonadota</taxon>
        <taxon>Acidithiobacillia</taxon>
        <taxon>Acidithiobacillales</taxon>
        <taxon>Acidithiobacillaceae</taxon>
        <taxon>Acidithiobacillus</taxon>
    </lineage>
</organism>
<sequence length="343" mass="37785">MSTANSRILVIRAGRLGDTLWATAVIEPLRAHFGKGVEIDFVVMANMAPLLVDDPRIHRVFGLRRRGLPSFWSPTKRAILAAARQQPYRLVLDLETGTDFRELLRRLPAQQKVSARPRPAGARHHVVDDVRELLREVLPEDCLALAEPSIRVADAPLPPRLCQSHGYLVLHPGNSHIARGKANLRAWPLRHWQSLAQSLMVRHPELRLVLIGERAERPYLATLIEAVPDAIDLCGATSLPELMAVIRHARLLISTDTGPSHLAAALGTPLIAVFGPSDPNMTGPWDSGVADIRILRRGLPCSPCVHRSDYGACSHRRCMEELEPERVLGEALEILASGWAASA</sequence>
<reference evidence="3 4" key="1">
    <citation type="journal article" date="2009" name="J. Bacteriol.">
        <title>Draft genome sequence of the extremely acidophilic bacterium Acidithiobacillus caldus ATCC 51756 reveals metabolic versatility in the genus Acidithiobacillus.</title>
        <authorList>
            <person name="Valdes J."/>
            <person name="Quatrini R."/>
            <person name="Hallberg K."/>
            <person name="Dopson M."/>
            <person name="Valenzuela P.D."/>
            <person name="Holmes D.S."/>
        </authorList>
    </citation>
    <scope>NUCLEOTIDE SEQUENCE [LARGE SCALE GENOMIC DNA]</scope>
    <source>
        <strain evidence="4">ATCC 51756 / DSM 8584 / KU</strain>
    </source>
</reference>
<dbReference type="KEGG" id="acz:Acaty_c2167"/>
<evidence type="ECO:0000313" key="3">
    <source>
        <dbReference type="EMBL" id="AIA56021.1"/>
    </source>
</evidence>
<protein>
    <submittedName>
        <fullName evidence="3">ADP-heptose--lipooligosaccharide heptosyltransferase II</fullName>
        <ecNumber evidence="3">2.4.1.-</ecNumber>
    </submittedName>
</protein>
<dbReference type="Pfam" id="PF01075">
    <property type="entry name" value="Glyco_transf_9"/>
    <property type="match status" value="1"/>
</dbReference>
<dbReference type="eggNOG" id="COG0859">
    <property type="taxonomic scope" value="Bacteria"/>
</dbReference>
<dbReference type="GO" id="GO:0008713">
    <property type="term" value="F:ADP-heptose-lipopolysaccharide heptosyltransferase activity"/>
    <property type="evidence" value="ECO:0007669"/>
    <property type="project" value="TreeGrafter"/>
</dbReference>
<evidence type="ECO:0000313" key="4">
    <source>
        <dbReference type="Proteomes" id="UP000005522"/>
    </source>
</evidence>
<dbReference type="AlphaFoldDB" id="A0A060A189"/>
<proteinExistence type="predicted"/>
<gene>
    <name evidence="3" type="ORF">Acaty_c2167</name>
</gene>
<name>A0A060A189_ACICK</name>
<dbReference type="CDD" id="cd03789">
    <property type="entry name" value="GT9_LPS_heptosyltransferase"/>
    <property type="match status" value="1"/>
</dbReference>
<keyword evidence="1 3" id="KW-0328">Glycosyltransferase</keyword>
<accession>A0A060A189</accession>
<dbReference type="GO" id="GO:0005829">
    <property type="term" value="C:cytosol"/>
    <property type="evidence" value="ECO:0007669"/>
    <property type="project" value="TreeGrafter"/>
</dbReference>
<dbReference type="Proteomes" id="UP000005522">
    <property type="component" value="Chromosome"/>
</dbReference>
<dbReference type="InterPro" id="IPR051199">
    <property type="entry name" value="LPS_LOS_Heptosyltrfase"/>
</dbReference>
<dbReference type="EMBL" id="CP005986">
    <property type="protein sequence ID" value="AIA56021.1"/>
    <property type="molecule type" value="Genomic_DNA"/>
</dbReference>
<dbReference type="InterPro" id="IPR002201">
    <property type="entry name" value="Glyco_trans_9"/>
</dbReference>
<dbReference type="PANTHER" id="PTHR30160:SF1">
    <property type="entry name" value="LIPOPOLYSACCHARIDE 1,2-N-ACETYLGLUCOSAMINETRANSFERASE-RELATED"/>
    <property type="match status" value="1"/>
</dbReference>
<dbReference type="PANTHER" id="PTHR30160">
    <property type="entry name" value="TETRAACYLDISACCHARIDE 4'-KINASE-RELATED"/>
    <property type="match status" value="1"/>
</dbReference>
<dbReference type="EC" id="2.4.1.-" evidence="3"/>
<dbReference type="SUPFAM" id="SSF53756">
    <property type="entry name" value="UDP-Glycosyltransferase/glycogen phosphorylase"/>
    <property type="match status" value="1"/>
</dbReference>